<evidence type="ECO:0000256" key="4">
    <source>
        <dbReference type="ARBA" id="ARBA00023026"/>
    </source>
</evidence>
<reference evidence="7 8" key="1">
    <citation type="submission" date="2018-06" db="EMBL/GenBank/DDBJ databases">
        <title>Comparative genomics of downy mildews reveals potential adaptations to biotrophy.</title>
        <authorList>
            <person name="Fletcher K."/>
            <person name="Klosterman S.J."/>
            <person name="Derevnina L."/>
            <person name="Martin F."/>
            <person name="Koike S."/>
            <person name="Reyes Chin-Wo S."/>
            <person name="Mou B."/>
            <person name="Michelmore R."/>
        </authorList>
    </citation>
    <scope>NUCLEOTIDE SEQUENCE [LARGE SCALE GENOMIC DNA]</scope>
    <source>
        <strain evidence="6 8">R13</strain>
        <strain evidence="5 7">R14</strain>
    </source>
</reference>
<evidence type="ECO:0000256" key="1">
    <source>
        <dbReference type="ARBA" id="ARBA00004613"/>
    </source>
</evidence>
<comment type="similarity">
    <text evidence="2">Belongs to the Necrosis inducing protein (NPP1) family.</text>
</comment>
<dbReference type="AlphaFoldDB" id="A0A3M6VV36"/>
<dbReference type="EMBL" id="QKXF01000631">
    <property type="protein sequence ID" value="RQM10352.1"/>
    <property type="molecule type" value="Genomic_DNA"/>
</dbReference>
<keyword evidence="7" id="KW-1185">Reference proteome</keyword>
<comment type="caution">
    <text evidence="5">The sequence shown here is derived from an EMBL/GenBank/DDBJ whole genome shotgun (WGS) entry which is preliminary data.</text>
</comment>
<proteinExistence type="inferred from homology"/>
<evidence type="ECO:0000313" key="8">
    <source>
        <dbReference type="Proteomes" id="UP000286097"/>
    </source>
</evidence>
<protein>
    <submittedName>
        <fullName evidence="5">Uncharacterized protein</fullName>
    </submittedName>
</protein>
<dbReference type="InterPro" id="IPR008701">
    <property type="entry name" value="NPP1"/>
</dbReference>
<organism evidence="5 7">
    <name type="scientific">Peronospora effusa</name>
    <dbReference type="NCBI Taxonomy" id="542832"/>
    <lineage>
        <taxon>Eukaryota</taxon>
        <taxon>Sar</taxon>
        <taxon>Stramenopiles</taxon>
        <taxon>Oomycota</taxon>
        <taxon>Peronosporomycetes</taxon>
        <taxon>Peronosporales</taxon>
        <taxon>Peronosporaceae</taxon>
        <taxon>Peronospora</taxon>
    </lineage>
</organism>
<dbReference type="Proteomes" id="UP000282087">
    <property type="component" value="Unassembled WGS sequence"/>
</dbReference>
<dbReference type="GO" id="GO:0005576">
    <property type="term" value="C:extracellular region"/>
    <property type="evidence" value="ECO:0007669"/>
    <property type="project" value="UniProtKB-SubCell"/>
</dbReference>
<name>A0A3M6VV36_9STRA</name>
<comment type="subcellular location">
    <subcellularLocation>
        <location evidence="1">Secreted</location>
    </subcellularLocation>
</comment>
<dbReference type="VEuPathDB" id="FungiDB:DD237_007317"/>
<dbReference type="PANTHER" id="PTHR33657">
    <property type="entry name" value="DOMAIN PROTEIN, PUTATIVE (AFU_ORTHOLOGUE AFUA_5G00600)-RELATED"/>
    <property type="match status" value="1"/>
</dbReference>
<accession>A0A3M6VV36</accession>
<dbReference type="STRING" id="542832.A0A3M6VV36"/>
<dbReference type="OrthoDB" id="89086at2759"/>
<evidence type="ECO:0000313" key="6">
    <source>
        <dbReference type="EMBL" id="RQM10352.1"/>
    </source>
</evidence>
<dbReference type="Proteomes" id="UP000286097">
    <property type="component" value="Unassembled WGS sequence"/>
</dbReference>
<keyword evidence="3" id="KW-0964">Secreted</keyword>
<evidence type="ECO:0000313" key="7">
    <source>
        <dbReference type="Proteomes" id="UP000282087"/>
    </source>
</evidence>
<gene>
    <name evidence="6" type="ORF">DD237_007317</name>
    <name evidence="5" type="ORF">DD238_007374</name>
</gene>
<evidence type="ECO:0000313" key="5">
    <source>
        <dbReference type="EMBL" id="RMX68380.1"/>
    </source>
</evidence>
<dbReference type="Pfam" id="PF05630">
    <property type="entry name" value="NPP1"/>
    <property type="match status" value="1"/>
</dbReference>
<dbReference type="PANTHER" id="PTHR33657:SF8">
    <property type="entry name" value="DOMAIN PROTEIN, PUTATIVE (AFU_ORTHOLOGUE AFUA_5G00600)-RELATED"/>
    <property type="match status" value="1"/>
</dbReference>
<evidence type="ECO:0000256" key="3">
    <source>
        <dbReference type="ARBA" id="ARBA00022525"/>
    </source>
</evidence>
<evidence type="ECO:0000256" key="2">
    <source>
        <dbReference type="ARBA" id="ARBA00009520"/>
    </source>
</evidence>
<keyword evidence="4" id="KW-0843">Virulence</keyword>
<dbReference type="EMBL" id="QLLG01000074">
    <property type="protein sequence ID" value="RMX68380.1"/>
    <property type="molecule type" value="Genomic_DNA"/>
</dbReference>
<sequence length="129" mass="14941">MASRYNFSHRHAWANVVLWLSSLSHDAKLLSVTIKSFSDYSKHSPEADEMDGNHVKLKYTTSWLHSGHHLELTHKDGQYQALIMWDDMTDAARKALDTTDFYDSKTPFNDVNFENNIDEAYPFDKNDEA</sequence>